<dbReference type="Proteomes" id="UP000677180">
    <property type="component" value="Chromosome"/>
</dbReference>
<dbReference type="AlphaFoldDB" id="A0AB37I2J8"/>
<reference evidence="1" key="1">
    <citation type="submission" date="2021-03" db="EMBL/GenBank/DDBJ databases">
        <title>Human Oral Microbial Genomes.</title>
        <authorList>
            <person name="Johnston C.D."/>
            <person name="Chen T."/>
            <person name="Dewhirst F.E."/>
        </authorList>
    </citation>
    <scope>NUCLEOTIDE SEQUENCE</scope>
    <source>
        <strain evidence="1">F0714</strain>
    </source>
</reference>
<organism evidence="1 2">
    <name type="scientific">Arachnia propionica</name>
    <dbReference type="NCBI Taxonomy" id="1750"/>
    <lineage>
        <taxon>Bacteria</taxon>
        <taxon>Bacillati</taxon>
        <taxon>Actinomycetota</taxon>
        <taxon>Actinomycetes</taxon>
        <taxon>Propionibacteriales</taxon>
        <taxon>Propionibacteriaceae</taxon>
        <taxon>Arachnia</taxon>
    </lineage>
</organism>
<evidence type="ECO:0000313" key="1">
    <source>
        <dbReference type="EMBL" id="QUC12233.1"/>
    </source>
</evidence>
<protein>
    <recommendedName>
        <fullName evidence="3">CRISPR-associated protein</fullName>
    </recommendedName>
</protein>
<name>A0AB37I2J8_9ACTN</name>
<dbReference type="RefSeq" id="WP_041696529.1">
    <property type="nucleotide sequence ID" value="NZ_CP040007.1"/>
</dbReference>
<evidence type="ECO:0008006" key="3">
    <source>
        <dbReference type="Google" id="ProtNLM"/>
    </source>
</evidence>
<proteinExistence type="predicted"/>
<evidence type="ECO:0000313" key="2">
    <source>
        <dbReference type="Proteomes" id="UP000677180"/>
    </source>
</evidence>
<gene>
    <name evidence="1" type="ORF">J5A53_05995</name>
</gene>
<dbReference type="EMBL" id="CP072385">
    <property type="protein sequence ID" value="QUC12233.1"/>
    <property type="molecule type" value="Genomic_DNA"/>
</dbReference>
<sequence length="838" mass="91539">MTIIVYPVGQGDLRNDIVGLSKSERQEAQGEAEQQVEKFLDDEDSEGLLKVLLEAPEEGSRFSAPPLSLILRALFPAEGERVVTVLLLASRSGDSGTRTWKIGELLKKALGLAGVHDGLRKELRLDVSVEMCEANLQETAGVEELAERLRCLVDSQNQTGDEPKVVVNAISGASMIALGAMGAADQLGLDWRAAVAPGAQKDTAVLLDRSSYDTAPFYWLRSLGYVEQARNWAQGRLARSSGRASVDVGSLDGLTDLMKRLATNPEFLKDEDLASLLALDMARADNGAGLIARAWVQKHYLDCHHKEIEAGMHTLEDLVTVAKRARGKLPMLGEIICAAQKRQQELKDECPKSVRWLLEHQWLNDVGKGAVHDLAAPSASDVKRALSLKEIDSCLPDWVARPEWRPGRGSVLFIAPCGAGAPRGMCVTERILGKEPDKKIRRAVPGAMLDGAESLPAEFLLLHSSYPGSKKTSLDAADAARRTQVHAGWKRHVSPSVDKRDFVDQRDYEGGDRNEYVATPVIMRSVSGQVALALEAKHPAAVVIVGTGQKAAVLGALQAAQAWCAEHATPLFLQTFVDKVDEEGRKESVSQLHRFALHNDAETALREAAISSLKSLNLLSAVRVLAAGDWRMDEMADRCDKLRQQLLDVANDKENPDRGAGVLIDLLQTVAGLWTEATELTKMRLAVVVAEALNFKTKGSNLLHRNNNLEGGSGNPINLARPYPKDCDKKRSKDKGPHQDLLEILYRVRNKLVVTHADDIVKSALQMVLQDLGGANIRTDSKAVSGDDVTYPDVLRLTCEKLEEAARALSITWASSTWKAEFDHLMSELKSLAHTREP</sequence>
<accession>A0AB37I2J8</accession>